<dbReference type="InterPro" id="IPR037171">
    <property type="entry name" value="NagB/RpiA_transferase-like"/>
</dbReference>
<dbReference type="InterPro" id="IPR036390">
    <property type="entry name" value="WH_DNA-bd_sf"/>
</dbReference>
<keyword evidence="2" id="KW-0805">Transcription regulation</keyword>
<dbReference type="GO" id="GO:0003677">
    <property type="term" value="F:DNA binding"/>
    <property type="evidence" value="ECO:0007669"/>
    <property type="project" value="UniProtKB-KW"/>
</dbReference>
<accession>A0A1H6TQQ1</accession>
<evidence type="ECO:0000256" key="4">
    <source>
        <dbReference type="ARBA" id="ARBA00023163"/>
    </source>
</evidence>
<dbReference type="SMART" id="SM00420">
    <property type="entry name" value="HTH_DEOR"/>
    <property type="match status" value="1"/>
</dbReference>
<evidence type="ECO:0000256" key="2">
    <source>
        <dbReference type="ARBA" id="ARBA00023015"/>
    </source>
</evidence>
<dbReference type="SMART" id="SM01134">
    <property type="entry name" value="DeoRC"/>
    <property type="match status" value="1"/>
</dbReference>
<dbReference type="PANTHER" id="PTHR30363:SF4">
    <property type="entry name" value="GLYCEROL-3-PHOSPHATE REGULON REPRESSOR"/>
    <property type="match status" value="1"/>
</dbReference>
<organism evidence="6 7">
    <name type="scientific">Dyadobacter koreensis</name>
    <dbReference type="NCBI Taxonomy" id="408657"/>
    <lineage>
        <taxon>Bacteria</taxon>
        <taxon>Pseudomonadati</taxon>
        <taxon>Bacteroidota</taxon>
        <taxon>Cytophagia</taxon>
        <taxon>Cytophagales</taxon>
        <taxon>Spirosomataceae</taxon>
        <taxon>Dyadobacter</taxon>
    </lineage>
</organism>
<protein>
    <submittedName>
        <fullName evidence="6">Transcriptional regulator, DeoR family</fullName>
    </submittedName>
</protein>
<dbReference type="Gene3D" id="1.10.10.10">
    <property type="entry name" value="Winged helix-like DNA-binding domain superfamily/Winged helix DNA-binding domain"/>
    <property type="match status" value="1"/>
</dbReference>
<gene>
    <name evidence="6" type="ORF">SAMN04487995_2340</name>
</gene>
<dbReference type="STRING" id="408657.SAMN04487995_2340"/>
<evidence type="ECO:0000256" key="3">
    <source>
        <dbReference type="ARBA" id="ARBA00023125"/>
    </source>
</evidence>
<keyword evidence="1" id="KW-0678">Repressor</keyword>
<dbReference type="Pfam" id="PF00455">
    <property type="entry name" value="DeoRC"/>
    <property type="match status" value="1"/>
</dbReference>
<dbReference type="EMBL" id="FNXY01000003">
    <property type="protein sequence ID" value="SEI81586.1"/>
    <property type="molecule type" value="Genomic_DNA"/>
</dbReference>
<dbReference type="InterPro" id="IPR001034">
    <property type="entry name" value="DeoR_HTH"/>
</dbReference>
<evidence type="ECO:0000313" key="6">
    <source>
        <dbReference type="EMBL" id="SEI81586.1"/>
    </source>
</evidence>
<dbReference type="PANTHER" id="PTHR30363">
    <property type="entry name" value="HTH-TYPE TRANSCRIPTIONAL REGULATOR SRLR-RELATED"/>
    <property type="match status" value="1"/>
</dbReference>
<reference evidence="6 7" key="1">
    <citation type="submission" date="2016-10" db="EMBL/GenBank/DDBJ databases">
        <authorList>
            <person name="de Groot N.N."/>
        </authorList>
    </citation>
    <scope>NUCLEOTIDE SEQUENCE [LARGE SCALE GENOMIC DNA]</scope>
    <source>
        <strain evidence="6 7">DSM 19938</strain>
    </source>
</reference>
<dbReference type="InterPro" id="IPR018356">
    <property type="entry name" value="Tscrpt_reg_HTH_DeoR_CS"/>
</dbReference>
<dbReference type="SUPFAM" id="SSF100950">
    <property type="entry name" value="NagB/RpiA/CoA transferase-like"/>
    <property type="match status" value="1"/>
</dbReference>
<keyword evidence="4" id="KW-0804">Transcription</keyword>
<dbReference type="Pfam" id="PF08220">
    <property type="entry name" value="HTH_DeoR"/>
    <property type="match status" value="1"/>
</dbReference>
<name>A0A1H6TQQ1_9BACT</name>
<dbReference type="PROSITE" id="PS00894">
    <property type="entry name" value="HTH_DEOR_1"/>
    <property type="match status" value="1"/>
</dbReference>
<keyword evidence="7" id="KW-1185">Reference proteome</keyword>
<evidence type="ECO:0000259" key="5">
    <source>
        <dbReference type="PROSITE" id="PS51000"/>
    </source>
</evidence>
<evidence type="ECO:0000313" key="7">
    <source>
        <dbReference type="Proteomes" id="UP000199532"/>
    </source>
</evidence>
<evidence type="ECO:0000256" key="1">
    <source>
        <dbReference type="ARBA" id="ARBA00022491"/>
    </source>
</evidence>
<dbReference type="InterPro" id="IPR014036">
    <property type="entry name" value="DeoR-like_C"/>
</dbReference>
<proteinExistence type="predicted"/>
<dbReference type="Gene3D" id="3.40.50.1360">
    <property type="match status" value="1"/>
</dbReference>
<keyword evidence="3" id="KW-0238">DNA-binding</keyword>
<dbReference type="PROSITE" id="PS51000">
    <property type="entry name" value="HTH_DEOR_2"/>
    <property type="match status" value="1"/>
</dbReference>
<dbReference type="PRINTS" id="PR00037">
    <property type="entry name" value="HTHLACR"/>
</dbReference>
<sequence length="284" mass="31622">MPYIIFKNYFCLKYKTAIPNYCRIYSELTMIQTSTSIMKKERQMLIMKEINLHNRALSSDLSNTLNVSEDTIRRDLNELAEAGKLVKVHGGALSKSYQFNYSIVDAYAPEAKQTIAQKAAQLIKNDMFVVIGGGTTVSELIRHIPLDTTATFFTVSLLTALQLCDHSKATVIFIGGTIAKTSQISSGGEVISRFADIHADLCVLGANGISFNEGITDSDMETVQVKRAMMKASKETAILTISEKLDSVQRLRVCSLDEINYLITELDPDNVELKAYKRERLTIV</sequence>
<dbReference type="SUPFAM" id="SSF46785">
    <property type="entry name" value="Winged helix' DNA-binding domain"/>
    <property type="match status" value="1"/>
</dbReference>
<feature type="domain" description="HTH deoR-type" evidence="5">
    <location>
        <begin position="39"/>
        <end position="94"/>
    </location>
</feature>
<dbReference type="Proteomes" id="UP000199532">
    <property type="component" value="Unassembled WGS sequence"/>
</dbReference>
<dbReference type="InterPro" id="IPR036388">
    <property type="entry name" value="WH-like_DNA-bd_sf"/>
</dbReference>
<dbReference type="InterPro" id="IPR050313">
    <property type="entry name" value="Carb_Metab_HTH_regulators"/>
</dbReference>
<dbReference type="AlphaFoldDB" id="A0A1H6TQQ1"/>
<dbReference type="GO" id="GO:0003700">
    <property type="term" value="F:DNA-binding transcription factor activity"/>
    <property type="evidence" value="ECO:0007669"/>
    <property type="project" value="InterPro"/>
</dbReference>